<dbReference type="EMBL" id="JAAPAO010000801">
    <property type="protein sequence ID" value="KAF4653637.1"/>
    <property type="molecule type" value="Genomic_DNA"/>
</dbReference>
<gene>
    <name evidence="1" type="ORF">FOL47_010415</name>
</gene>
<keyword evidence="2" id="KW-1185">Reference proteome</keyword>
<dbReference type="AlphaFoldDB" id="A0A7J6L390"/>
<evidence type="ECO:0000313" key="2">
    <source>
        <dbReference type="Proteomes" id="UP000591131"/>
    </source>
</evidence>
<protein>
    <submittedName>
        <fullName evidence="1">Uncharacterized protein</fullName>
    </submittedName>
</protein>
<comment type="caution">
    <text evidence="1">The sequence shown here is derived from an EMBL/GenBank/DDBJ whole genome shotgun (WGS) entry which is preliminary data.</text>
</comment>
<organism evidence="1 2">
    <name type="scientific">Perkinsus chesapeaki</name>
    <name type="common">Clam parasite</name>
    <name type="synonym">Perkinsus andrewsi</name>
    <dbReference type="NCBI Taxonomy" id="330153"/>
    <lineage>
        <taxon>Eukaryota</taxon>
        <taxon>Sar</taxon>
        <taxon>Alveolata</taxon>
        <taxon>Perkinsozoa</taxon>
        <taxon>Perkinsea</taxon>
        <taxon>Perkinsida</taxon>
        <taxon>Perkinsidae</taxon>
        <taxon>Perkinsus</taxon>
    </lineage>
</organism>
<dbReference type="Proteomes" id="UP000591131">
    <property type="component" value="Unassembled WGS sequence"/>
</dbReference>
<reference evidence="1 2" key="1">
    <citation type="submission" date="2020-04" db="EMBL/GenBank/DDBJ databases">
        <title>Perkinsus chesapeaki whole genome sequence.</title>
        <authorList>
            <person name="Bogema D.R."/>
        </authorList>
    </citation>
    <scope>NUCLEOTIDE SEQUENCE [LARGE SCALE GENOMIC DNA]</scope>
    <source>
        <strain evidence="1">ATCC PRA-425</strain>
    </source>
</reference>
<accession>A0A7J6L390</accession>
<evidence type="ECO:0000313" key="1">
    <source>
        <dbReference type="EMBL" id="KAF4653637.1"/>
    </source>
</evidence>
<name>A0A7J6L390_PERCH</name>
<dbReference type="OrthoDB" id="10423332at2759"/>
<sequence length="171" mass="19974">MCLHHYTVIPTEFMPSSPHHQQANTATSFPKCCYDEHEASSFVSPLAPLALYDRPKPSPGFMPGLEFFFHKGEGHYHHRGDGQRRHTGHYERVEERAEKRVMEDELKMQRDMDRDKARIMQDKNRAKEAQLKHLINHRRRHHSMPSIICFLISGKPPEACESRSGDVRNFL</sequence>
<proteinExistence type="predicted"/>